<dbReference type="SUPFAM" id="SSF54523">
    <property type="entry name" value="Pili subunits"/>
    <property type="match status" value="1"/>
</dbReference>
<protein>
    <recommendedName>
        <fullName evidence="1">DUF1559 domain-containing protein</fullName>
    </recommendedName>
</protein>
<feature type="domain" description="DUF1559" evidence="1">
    <location>
        <begin position="33"/>
        <end position="291"/>
    </location>
</feature>
<organism evidence="2 3">
    <name type="scientific">Thalassoglobus polymorphus</name>
    <dbReference type="NCBI Taxonomy" id="2527994"/>
    <lineage>
        <taxon>Bacteria</taxon>
        <taxon>Pseudomonadati</taxon>
        <taxon>Planctomycetota</taxon>
        <taxon>Planctomycetia</taxon>
        <taxon>Planctomycetales</taxon>
        <taxon>Planctomycetaceae</taxon>
        <taxon>Thalassoglobus</taxon>
    </lineage>
</organism>
<dbReference type="KEGG" id="tpol:Mal48_06570"/>
<dbReference type="InterPro" id="IPR045584">
    <property type="entry name" value="Pilin-like"/>
</dbReference>
<sequence length="309" mass="33791">MKTQSRSGVTIIELLVSLGVVGLLLSILVPAVQQARESSRTMQCRNNLRQIGLAMTNIVESDGKFPTSSQPEPTHHRLLPYLDAAPLAAVLKEGKDPDSWVVPTFACPSDPVVHVNMAKIGDSSYYLNHGTLFDDSPGAFNGFYSDEFSDTAPRDITDGLSLTVAASERLVKPLVNQVIEEADLQKQPRRFFWWTETRYGVSQEASAVENCKNHRTVMAPQPFGINVIAYQAAFGYQHLLTPNSPSCFNGPEDFSIDFSLALIAASSLHHGGVNSLFADGSVHFISDSIDETVWQSLGSRNGNETISEF</sequence>
<dbReference type="Pfam" id="PF07596">
    <property type="entry name" value="SBP_bac_10"/>
    <property type="match status" value="1"/>
</dbReference>
<dbReference type="InterPro" id="IPR027558">
    <property type="entry name" value="Pre_pil_HX9DG_C"/>
</dbReference>
<gene>
    <name evidence="2" type="ORF">Mal48_06570</name>
</gene>
<dbReference type="InterPro" id="IPR011453">
    <property type="entry name" value="DUF1559"/>
</dbReference>
<dbReference type="PANTHER" id="PTHR30093">
    <property type="entry name" value="GENERAL SECRETION PATHWAY PROTEIN G"/>
    <property type="match status" value="1"/>
</dbReference>
<evidence type="ECO:0000313" key="2">
    <source>
        <dbReference type="EMBL" id="QDT31424.1"/>
    </source>
</evidence>
<dbReference type="Proteomes" id="UP000315724">
    <property type="component" value="Chromosome"/>
</dbReference>
<reference evidence="2 3" key="1">
    <citation type="submission" date="2019-02" db="EMBL/GenBank/DDBJ databases">
        <title>Deep-cultivation of Planctomycetes and their phenomic and genomic characterization uncovers novel biology.</title>
        <authorList>
            <person name="Wiegand S."/>
            <person name="Jogler M."/>
            <person name="Boedeker C."/>
            <person name="Pinto D."/>
            <person name="Vollmers J."/>
            <person name="Rivas-Marin E."/>
            <person name="Kohn T."/>
            <person name="Peeters S.H."/>
            <person name="Heuer A."/>
            <person name="Rast P."/>
            <person name="Oberbeckmann S."/>
            <person name="Bunk B."/>
            <person name="Jeske O."/>
            <person name="Meyerdierks A."/>
            <person name="Storesund J.E."/>
            <person name="Kallscheuer N."/>
            <person name="Luecker S."/>
            <person name="Lage O.M."/>
            <person name="Pohl T."/>
            <person name="Merkel B.J."/>
            <person name="Hornburger P."/>
            <person name="Mueller R.-W."/>
            <person name="Bruemmer F."/>
            <person name="Labrenz M."/>
            <person name="Spormann A.M."/>
            <person name="Op den Camp H."/>
            <person name="Overmann J."/>
            <person name="Amann R."/>
            <person name="Jetten M.S.M."/>
            <person name="Mascher T."/>
            <person name="Medema M.H."/>
            <person name="Devos D.P."/>
            <person name="Kaster A.-K."/>
            <person name="Ovreas L."/>
            <person name="Rohde M."/>
            <person name="Galperin M.Y."/>
            <person name="Jogler C."/>
        </authorList>
    </citation>
    <scope>NUCLEOTIDE SEQUENCE [LARGE SCALE GENOMIC DNA]</scope>
    <source>
        <strain evidence="2 3">Mal48</strain>
    </source>
</reference>
<dbReference type="RefSeq" id="WP_145195968.1">
    <property type="nucleotide sequence ID" value="NZ_CP036267.1"/>
</dbReference>
<dbReference type="EMBL" id="CP036267">
    <property type="protein sequence ID" value="QDT31424.1"/>
    <property type="molecule type" value="Genomic_DNA"/>
</dbReference>
<dbReference type="Gene3D" id="3.30.700.10">
    <property type="entry name" value="Glycoprotein, Type 4 Pilin"/>
    <property type="match status" value="1"/>
</dbReference>
<name>A0A517QII8_9PLAN</name>
<dbReference type="PANTHER" id="PTHR30093:SF2">
    <property type="entry name" value="TYPE II SECRETION SYSTEM PROTEIN H"/>
    <property type="match status" value="1"/>
</dbReference>
<keyword evidence="3" id="KW-1185">Reference proteome</keyword>
<dbReference type="OrthoDB" id="283868at2"/>
<accession>A0A517QII8</accession>
<evidence type="ECO:0000313" key="3">
    <source>
        <dbReference type="Proteomes" id="UP000315724"/>
    </source>
</evidence>
<proteinExistence type="predicted"/>
<dbReference type="AlphaFoldDB" id="A0A517QII8"/>
<evidence type="ECO:0000259" key="1">
    <source>
        <dbReference type="Pfam" id="PF07596"/>
    </source>
</evidence>
<dbReference type="NCBIfam" id="TIGR04294">
    <property type="entry name" value="pre_pil_HX9DG"/>
    <property type="match status" value="1"/>
</dbReference>